<evidence type="ECO:0000313" key="11">
    <source>
        <dbReference type="EMBL" id="QYM80715.1"/>
    </source>
</evidence>
<dbReference type="GO" id="GO:0005886">
    <property type="term" value="C:plasma membrane"/>
    <property type="evidence" value="ECO:0007669"/>
    <property type="project" value="UniProtKB-SubCell"/>
</dbReference>
<dbReference type="EMBL" id="CP080507">
    <property type="protein sequence ID" value="QYM80715.1"/>
    <property type="molecule type" value="Genomic_DNA"/>
</dbReference>
<gene>
    <name evidence="9 11" type="primary">lspA</name>
    <name evidence="11" type="ORF">K0B96_08995</name>
</gene>
<evidence type="ECO:0000313" key="12">
    <source>
        <dbReference type="Proteomes" id="UP000825051"/>
    </source>
</evidence>
<comment type="function">
    <text evidence="9">This protein specifically catalyzes the removal of signal peptides from prolipoproteins.</text>
</comment>
<feature type="active site" evidence="9">
    <location>
        <position position="149"/>
    </location>
</feature>
<keyword evidence="12" id="KW-1185">Reference proteome</keyword>
<organism evidence="11 12">
    <name type="scientific">Horticoccus luteus</name>
    <dbReference type="NCBI Taxonomy" id="2862869"/>
    <lineage>
        <taxon>Bacteria</taxon>
        <taxon>Pseudomonadati</taxon>
        <taxon>Verrucomicrobiota</taxon>
        <taxon>Opitutia</taxon>
        <taxon>Opitutales</taxon>
        <taxon>Opitutaceae</taxon>
        <taxon>Horticoccus</taxon>
    </lineage>
</organism>
<dbReference type="NCBIfam" id="TIGR00077">
    <property type="entry name" value="lspA"/>
    <property type="match status" value="1"/>
</dbReference>
<evidence type="ECO:0000256" key="4">
    <source>
        <dbReference type="ARBA" id="ARBA00022692"/>
    </source>
</evidence>
<dbReference type="Proteomes" id="UP000825051">
    <property type="component" value="Chromosome"/>
</dbReference>
<dbReference type="InterPro" id="IPR001872">
    <property type="entry name" value="Peptidase_A8"/>
</dbReference>
<evidence type="ECO:0000256" key="8">
    <source>
        <dbReference type="ARBA" id="ARBA00023136"/>
    </source>
</evidence>
<dbReference type="PANTHER" id="PTHR33695">
    <property type="entry name" value="LIPOPROTEIN SIGNAL PEPTIDASE"/>
    <property type="match status" value="1"/>
</dbReference>
<name>A0A8F9TX32_9BACT</name>
<evidence type="ECO:0000256" key="5">
    <source>
        <dbReference type="ARBA" id="ARBA00022750"/>
    </source>
</evidence>
<evidence type="ECO:0000256" key="2">
    <source>
        <dbReference type="ARBA" id="ARBA00022475"/>
    </source>
</evidence>
<dbReference type="EC" id="3.4.23.36" evidence="9"/>
<evidence type="ECO:0000256" key="9">
    <source>
        <dbReference type="HAMAP-Rule" id="MF_00161"/>
    </source>
</evidence>
<dbReference type="GO" id="GO:0004190">
    <property type="term" value="F:aspartic-type endopeptidase activity"/>
    <property type="evidence" value="ECO:0007669"/>
    <property type="project" value="UniProtKB-UniRule"/>
</dbReference>
<feature type="transmembrane region" description="Helical" evidence="9">
    <location>
        <begin position="91"/>
        <end position="112"/>
    </location>
</feature>
<dbReference type="AlphaFoldDB" id="A0A8F9TX32"/>
<comment type="similarity">
    <text evidence="1 9 10">Belongs to the peptidase A8 family.</text>
</comment>
<dbReference type="UniPathway" id="UPA00665"/>
<keyword evidence="5 9" id="KW-0064">Aspartyl protease</keyword>
<dbReference type="PRINTS" id="PR00781">
    <property type="entry name" value="LIPOSIGPTASE"/>
</dbReference>
<comment type="pathway">
    <text evidence="9">Protein modification; lipoprotein biosynthesis (signal peptide cleavage).</text>
</comment>
<dbReference type="Pfam" id="PF01252">
    <property type="entry name" value="Peptidase_A8"/>
    <property type="match status" value="1"/>
</dbReference>
<evidence type="ECO:0000256" key="10">
    <source>
        <dbReference type="RuleBase" id="RU004181"/>
    </source>
</evidence>
<accession>A0A8F9TX32</accession>
<keyword evidence="4 9" id="KW-0812">Transmembrane</keyword>
<keyword evidence="8 9" id="KW-0472">Membrane</keyword>
<keyword evidence="6 9" id="KW-0378">Hydrolase</keyword>
<reference evidence="11" key="1">
    <citation type="submission" date="2021-08" db="EMBL/GenBank/DDBJ databases">
        <title>Genome of a novel bacterium of the phylum Verrucomicrobia, Oleiharenicola sp. KSB-15.</title>
        <authorList>
            <person name="Chung J.-H."/>
            <person name="Ahn J.-H."/>
            <person name="Yoon Y."/>
            <person name="Kim D.-Y."/>
            <person name="An S.-H."/>
            <person name="Park I."/>
            <person name="Yeon J."/>
        </authorList>
    </citation>
    <scope>NUCLEOTIDE SEQUENCE</scope>
    <source>
        <strain evidence="11">KSB-15</strain>
    </source>
</reference>
<proteinExistence type="inferred from homology"/>
<evidence type="ECO:0000256" key="7">
    <source>
        <dbReference type="ARBA" id="ARBA00022989"/>
    </source>
</evidence>
<feature type="active site" evidence="9">
    <location>
        <position position="167"/>
    </location>
</feature>
<keyword evidence="7 9" id="KW-1133">Transmembrane helix</keyword>
<keyword evidence="3 9" id="KW-0645">Protease</keyword>
<feature type="transmembrane region" description="Helical" evidence="9">
    <location>
        <begin position="159"/>
        <end position="179"/>
    </location>
</feature>
<evidence type="ECO:0000256" key="3">
    <source>
        <dbReference type="ARBA" id="ARBA00022670"/>
    </source>
</evidence>
<dbReference type="PANTHER" id="PTHR33695:SF1">
    <property type="entry name" value="LIPOPROTEIN SIGNAL PEPTIDASE"/>
    <property type="match status" value="1"/>
</dbReference>
<comment type="subcellular location">
    <subcellularLocation>
        <location evidence="9">Cell membrane</location>
        <topology evidence="9">Multi-pass membrane protein</topology>
    </subcellularLocation>
</comment>
<comment type="catalytic activity">
    <reaction evidence="9">
        <text>Release of signal peptides from bacterial membrane prolipoproteins. Hydrolyzes -Xaa-Yaa-Zaa-|-(S,diacylglyceryl)Cys-, in which Xaa is hydrophobic (preferably Leu), and Yaa (Ala or Ser) and Zaa (Gly or Ala) have small, neutral side chains.</text>
        <dbReference type="EC" id="3.4.23.36"/>
    </reaction>
</comment>
<evidence type="ECO:0000256" key="6">
    <source>
        <dbReference type="ARBA" id="ARBA00022801"/>
    </source>
</evidence>
<feature type="transmembrane region" description="Helical" evidence="9">
    <location>
        <begin position="30"/>
        <end position="46"/>
    </location>
</feature>
<evidence type="ECO:0000256" key="1">
    <source>
        <dbReference type="ARBA" id="ARBA00006139"/>
    </source>
</evidence>
<dbReference type="GO" id="GO:0006508">
    <property type="term" value="P:proteolysis"/>
    <property type="evidence" value="ECO:0007669"/>
    <property type="project" value="UniProtKB-KW"/>
</dbReference>
<protein>
    <recommendedName>
        <fullName evidence="9">Lipoprotein signal peptidase</fullName>
        <ecNumber evidence="9">3.4.23.36</ecNumber>
    </recommendedName>
    <alternativeName>
        <fullName evidence="9">Prolipoprotein signal peptidase</fullName>
    </alternativeName>
    <alternativeName>
        <fullName evidence="9">Signal peptidase II</fullName>
        <shortName evidence="9">SPase II</shortName>
    </alternativeName>
</protein>
<sequence length="186" mass="20437">MSTTPTPPAVPTTPPPAEAPALAVPRWRRVLSYRVLWLVALSVFVADQLTKSWIASTLPLGTYGPRSAITVVSGFFYLVHVGNTGAAWSLFSGQSVVLALLAAATLVAIFFWRRALGLRDRTQQVCFGLLCGGITGNLVDRLRHKHVIDFLDFHFGTYVYPTFNVADIGICIGVVLYLWHSFRTTD</sequence>
<dbReference type="KEGG" id="ole:K0B96_08995"/>
<keyword evidence="2 9" id="KW-1003">Cell membrane</keyword>
<dbReference type="HAMAP" id="MF_00161">
    <property type="entry name" value="LspA"/>
    <property type="match status" value="1"/>
</dbReference>
<feature type="transmembrane region" description="Helical" evidence="9">
    <location>
        <begin position="124"/>
        <end position="139"/>
    </location>
</feature>